<proteinExistence type="predicted"/>
<organism evidence="4">
    <name type="scientific">Soboliphyme baturini</name>
    <dbReference type="NCBI Taxonomy" id="241478"/>
    <lineage>
        <taxon>Eukaryota</taxon>
        <taxon>Metazoa</taxon>
        <taxon>Ecdysozoa</taxon>
        <taxon>Nematoda</taxon>
        <taxon>Enoplea</taxon>
        <taxon>Dorylaimia</taxon>
        <taxon>Dioctophymatida</taxon>
        <taxon>Dioctophymatoidea</taxon>
        <taxon>Soboliphymatidae</taxon>
        <taxon>Soboliphyme</taxon>
    </lineage>
</organism>
<reference evidence="2 3" key="2">
    <citation type="submission" date="2018-11" db="EMBL/GenBank/DDBJ databases">
        <authorList>
            <consortium name="Pathogen Informatics"/>
        </authorList>
    </citation>
    <scope>NUCLEOTIDE SEQUENCE [LARGE SCALE GENOMIC DNA]</scope>
</reference>
<sequence>MLSLYFIAFLLLAGGCSVKATPTAYLQRDVRQIDPVMGGGIIDPMALGGGMMVPMGVEGEVLGPMPIEGGIMGVPY</sequence>
<reference evidence="4" key="1">
    <citation type="submission" date="2016-06" db="UniProtKB">
        <authorList>
            <consortium name="WormBaseParasite"/>
        </authorList>
    </citation>
    <scope>IDENTIFICATION</scope>
</reference>
<evidence type="ECO:0000313" key="4">
    <source>
        <dbReference type="WBParaSite" id="SBAD_0001033401-mRNA-1"/>
    </source>
</evidence>
<gene>
    <name evidence="2" type="ORF">SBAD_LOCUS9982</name>
</gene>
<name>A0A183J284_9BILA</name>
<evidence type="ECO:0000313" key="2">
    <source>
        <dbReference type="EMBL" id="VDP27865.1"/>
    </source>
</evidence>
<dbReference type="WBParaSite" id="SBAD_0001033401-mRNA-1">
    <property type="protein sequence ID" value="SBAD_0001033401-mRNA-1"/>
    <property type="gene ID" value="SBAD_0001033401"/>
</dbReference>
<dbReference type="Proteomes" id="UP000270296">
    <property type="component" value="Unassembled WGS sequence"/>
</dbReference>
<dbReference type="AlphaFoldDB" id="A0A183J284"/>
<keyword evidence="1" id="KW-0732">Signal</keyword>
<protein>
    <submittedName>
        <fullName evidence="4">Secreted protein</fullName>
    </submittedName>
</protein>
<feature type="signal peptide" evidence="1">
    <location>
        <begin position="1"/>
        <end position="20"/>
    </location>
</feature>
<evidence type="ECO:0000256" key="1">
    <source>
        <dbReference type="SAM" id="SignalP"/>
    </source>
</evidence>
<evidence type="ECO:0000313" key="3">
    <source>
        <dbReference type="Proteomes" id="UP000270296"/>
    </source>
</evidence>
<feature type="chain" id="PRO_5043140374" evidence="1">
    <location>
        <begin position="21"/>
        <end position="76"/>
    </location>
</feature>
<accession>A0A183J284</accession>
<dbReference type="EMBL" id="UZAM01013436">
    <property type="protein sequence ID" value="VDP27865.1"/>
    <property type="molecule type" value="Genomic_DNA"/>
</dbReference>
<keyword evidence="3" id="KW-1185">Reference proteome</keyword>